<evidence type="ECO:0000313" key="17">
    <source>
        <dbReference type="Proteomes" id="UP000529417"/>
    </source>
</evidence>
<evidence type="ECO:0000256" key="9">
    <source>
        <dbReference type="ARBA" id="ARBA00073635"/>
    </source>
</evidence>
<evidence type="ECO:0000259" key="15">
    <source>
        <dbReference type="Pfam" id="PF00899"/>
    </source>
</evidence>
<evidence type="ECO:0000256" key="1">
    <source>
        <dbReference type="ARBA" id="ARBA00009919"/>
    </source>
</evidence>
<feature type="domain" description="THIF-type NAD/FAD binding fold" evidence="15">
    <location>
        <begin position="106"/>
        <end position="340"/>
    </location>
</feature>
<evidence type="ECO:0000256" key="12">
    <source>
        <dbReference type="ARBA" id="ARBA00078531"/>
    </source>
</evidence>
<comment type="function">
    <text evidence="6">Catalyzes the adenylation by ATP of the carboxyl group of the C-terminal glycine of sulfur carrier protein MoaD.</text>
</comment>
<dbReference type="Pfam" id="PF00899">
    <property type="entry name" value="ThiF"/>
    <property type="match status" value="1"/>
</dbReference>
<feature type="region of interest" description="Disordered" evidence="13">
    <location>
        <begin position="345"/>
        <end position="379"/>
    </location>
</feature>
<evidence type="ECO:0000313" key="16">
    <source>
        <dbReference type="EMBL" id="NYS25829.1"/>
    </source>
</evidence>
<keyword evidence="14" id="KW-0812">Transmembrane</keyword>
<dbReference type="SUPFAM" id="SSF69572">
    <property type="entry name" value="Activating enzymes of the ubiquitin-like proteins"/>
    <property type="match status" value="1"/>
</dbReference>
<keyword evidence="14" id="KW-0472">Membrane</keyword>
<dbReference type="PANTHER" id="PTHR10953">
    <property type="entry name" value="UBIQUITIN-ACTIVATING ENZYME E1"/>
    <property type="match status" value="1"/>
</dbReference>
<comment type="catalytic activity">
    <reaction evidence="5">
        <text>[molybdopterin-synthase sulfur-carrier protein]-C-terminal Gly-Gly + ATP + H(+) = [molybdopterin-synthase sulfur-carrier protein]-C-terminal Gly-Gly-AMP + diphosphate</text>
        <dbReference type="Rhea" id="RHEA:43616"/>
        <dbReference type="Rhea" id="RHEA-COMP:12159"/>
        <dbReference type="Rhea" id="RHEA-COMP:12202"/>
        <dbReference type="ChEBI" id="CHEBI:15378"/>
        <dbReference type="ChEBI" id="CHEBI:30616"/>
        <dbReference type="ChEBI" id="CHEBI:33019"/>
        <dbReference type="ChEBI" id="CHEBI:90618"/>
        <dbReference type="ChEBI" id="CHEBI:90778"/>
        <dbReference type="EC" id="2.7.7.80"/>
    </reaction>
</comment>
<comment type="subunit">
    <text evidence="7">Homodimer. Forms a stable heterotetrameric complex of 2 MoeB and 2 MoaD during adenylation of MoaD.</text>
</comment>
<name>A0A7Z0I1I0_9RHOB</name>
<evidence type="ECO:0000256" key="3">
    <source>
        <dbReference type="ARBA" id="ARBA00022741"/>
    </source>
</evidence>
<keyword evidence="16" id="KW-0548">Nucleotidyltransferase</keyword>
<gene>
    <name evidence="16" type="primary">moeB</name>
    <name evidence="16" type="ORF">HUK65_12590</name>
</gene>
<accession>A0A7Z0I1I0</accession>
<evidence type="ECO:0000256" key="13">
    <source>
        <dbReference type="SAM" id="MobiDB-lite"/>
    </source>
</evidence>
<dbReference type="InterPro" id="IPR000594">
    <property type="entry name" value="ThiF_NAD_FAD-bd"/>
</dbReference>
<keyword evidence="3" id="KW-0547">Nucleotide-binding</keyword>
<sequence length="379" mass="39647">MGFVLFLMLALWVLGHWMKAPVRARLVMIGLLYVAVLSAQLVLPPEAELRRATGGAPEPWLALGGVALVAGGYALGLRRLRQRATPAPDPAPARDAPFREAELNRYARHIVLREIGGAGQRKLKSARVLVVGAGGLGSPVMLYLAAAGVGTIGVIDDDDVDGSNLQRQVIHADARIGMPKVFSAQAAMEALNPFITVRPYHRRLDADTAAALFADYDLILDGTDNFDTRYLVNRAAVAAGKPLISAAITQWEGQISLYDPARGAPCFECVFPERPAPGLAPACAEAGVIAPLPGVLGSMMAVEAMKEITDAGTGLRGRLVIHDALHAETRSIRVARRAGCACCGAQGGASDGSAPNTTTLGTRSGGDSAHHATGEDGVS</sequence>
<keyword evidence="2 16" id="KW-0808">Transferase</keyword>
<protein>
    <recommendedName>
        <fullName evidence="9">Molybdopterin-synthase adenylyltransferase</fullName>
        <ecNumber evidence="8">2.7.7.80</ecNumber>
    </recommendedName>
    <alternativeName>
        <fullName evidence="12">MoaD protein adenylase</fullName>
    </alternativeName>
    <alternativeName>
        <fullName evidence="10">Molybdopterin-converting factor subunit 1 adenylase</fullName>
    </alternativeName>
    <alternativeName>
        <fullName evidence="11">Sulfur carrier protein MoaD adenylyltransferase</fullName>
    </alternativeName>
</protein>
<evidence type="ECO:0000256" key="14">
    <source>
        <dbReference type="SAM" id="Phobius"/>
    </source>
</evidence>
<dbReference type="GO" id="GO:0008641">
    <property type="term" value="F:ubiquitin-like modifier activating enzyme activity"/>
    <property type="evidence" value="ECO:0007669"/>
    <property type="project" value="InterPro"/>
</dbReference>
<evidence type="ECO:0000256" key="7">
    <source>
        <dbReference type="ARBA" id="ARBA00063809"/>
    </source>
</evidence>
<dbReference type="GO" id="GO:0005524">
    <property type="term" value="F:ATP binding"/>
    <property type="evidence" value="ECO:0007669"/>
    <property type="project" value="UniProtKB-KW"/>
</dbReference>
<evidence type="ECO:0000256" key="4">
    <source>
        <dbReference type="ARBA" id="ARBA00022840"/>
    </source>
</evidence>
<dbReference type="Gene3D" id="3.40.50.720">
    <property type="entry name" value="NAD(P)-binding Rossmann-like Domain"/>
    <property type="match status" value="1"/>
</dbReference>
<feature type="compositionally biased region" description="Basic and acidic residues" evidence="13">
    <location>
        <begin position="368"/>
        <end position="379"/>
    </location>
</feature>
<evidence type="ECO:0000256" key="5">
    <source>
        <dbReference type="ARBA" id="ARBA00052218"/>
    </source>
</evidence>
<dbReference type="InterPro" id="IPR045886">
    <property type="entry name" value="ThiF/MoeB/HesA"/>
</dbReference>
<evidence type="ECO:0000256" key="2">
    <source>
        <dbReference type="ARBA" id="ARBA00022679"/>
    </source>
</evidence>
<dbReference type="GO" id="GO:0061605">
    <property type="term" value="F:molybdopterin-synthase adenylyltransferase activity"/>
    <property type="evidence" value="ECO:0007669"/>
    <property type="project" value="UniProtKB-EC"/>
</dbReference>
<feature type="transmembrane region" description="Helical" evidence="14">
    <location>
        <begin position="60"/>
        <end position="77"/>
    </location>
</feature>
<comment type="similarity">
    <text evidence="1">Belongs to the HesA/MoeB/ThiF family.</text>
</comment>
<keyword evidence="4" id="KW-0067">ATP-binding</keyword>
<dbReference type="InterPro" id="IPR035985">
    <property type="entry name" value="Ubiquitin-activating_enz"/>
</dbReference>
<dbReference type="EMBL" id="JACBXS010000026">
    <property type="protein sequence ID" value="NYS25829.1"/>
    <property type="molecule type" value="Genomic_DNA"/>
</dbReference>
<feature type="transmembrane region" description="Helical" evidence="14">
    <location>
        <begin position="128"/>
        <end position="155"/>
    </location>
</feature>
<dbReference type="NCBIfam" id="NF004281">
    <property type="entry name" value="PRK05690.1"/>
    <property type="match status" value="1"/>
</dbReference>
<reference evidence="16 17" key="1">
    <citation type="journal article" date="2000" name="Arch. Microbiol.">
        <title>Rhodobaca bogoriensis gen. nov. and sp. nov., an alkaliphilic purple nonsulfur bacterium from African Rift Valley soda lakes.</title>
        <authorList>
            <person name="Milford A.D."/>
            <person name="Achenbach L.A."/>
            <person name="Jung D.O."/>
            <person name="Madigan M.T."/>
        </authorList>
    </citation>
    <scope>NUCLEOTIDE SEQUENCE [LARGE SCALE GENOMIC DNA]</scope>
    <source>
        <strain evidence="16 17">2376</strain>
    </source>
</reference>
<proteinExistence type="inferred from homology"/>
<evidence type="ECO:0000256" key="10">
    <source>
        <dbReference type="ARBA" id="ARBA00075110"/>
    </source>
</evidence>
<dbReference type="FunFam" id="3.40.50.720:FF:000033">
    <property type="entry name" value="Adenylyltransferase and sulfurtransferase MOCS3"/>
    <property type="match status" value="1"/>
</dbReference>
<dbReference type="GO" id="GO:0005829">
    <property type="term" value="C:cytosol"/>
    <property type="evidence" value="ECO:0007669"/>
    <property type="project" value="TreeGrafter"/>
</dbReference>
<dbReference type="GO" id="GO:0004792">
    <property type="term" value="F:thiosulfate-cyanide sulfurtransferase activity"/>
    <property type="evidence" value="ECO:0007669"/>
    <property type="project" value="TreeGrafter"/>
</dbReference>
<evidence type="ECO:0000256" key="6">
    <source>
        <dbReference type="ARBA" id="ARBA00055169"/>
    </source>
</evidence>
<dbReference type="AlphaFoldDB" id="A0A7Z0I1I0"/>
<evidence type="ECO:0000256" key="11">
    <source>
        <dbReference type="ARBA" id="ARBA00075328"/>
    </source>
</evidence>
<dbReference type="RefSeq" id="WP_179906629.1">
    <property type="nucleotide sequence ID" value="NZ_JACBXS010000026.1"/>
</dbReference>
<keyword evidence="17" id="KW-1185">Reference proteome</keyword>
<evidence type="ECO:0000256" key="8">
    <source>
        <dbReference type="ARBA" id="ARBA00066884"/>
    </source>
</evidence>
<dbReference type="PANTHER" id="PTHR10953:SF102">
    <property type="entry name" value="ADENYLYLTRANSFERASE AND SULFURTRANSFERASE MOCS3"/>
    <property type="match status" value="1"/>
</dbReference>
<dbReference type="GO" id="GO:0008146">
    <property type="term" value="F:sulfotransferase activity"/>
    <property type="evidence" value="ECO:0007669"/>
    <property type="project" value="TreeGrafter"/>
</dbReference>
<dbReference type="CDD" id="cd00757">
    <property type="entry name" value="ThiF_MoeB_HesA_family"/>
    <property type="match status" value="1"/>
</dbReference>
<dbReference type="Proteomes" id="UP000529417">
    <property type="component" value="Unassembled WGS sequence"/>
</dbReference>
<comment type="caution">
    <text evidence="16">The sequence shown here is derived from an EMBL/GenBank/DDBJ whole genome shotgun (WGS) entry which is preliminary data.</text>
</comment>
<dbReference type="EC" id="2.7.7.80" evidence="8"/>
<organism evidence="16 17">
    <name type="scientific">Rhabdonatronobacter sediminivivens</name>
    <dbReference type="NCBI Taxonomy" id="2743469"/>
    <lineage>
        <taxon>Bacteria</taxon>
        <taxon>Pseudomonadati</taxon>
        <taxon>Pseudomonadota</taxon>
        <taxon>Alphaproteobacteria</taxon>
        <taxon>Rhodobacterales</taxon>
        <taxon>Paracoccaceae</taxon>
        <taxon>Rhabdonatronobacter</taxon>
    </lineage>
</organism>
<keyword evidence="14" id="KW-1133">Transmembrane helix</keyword>